<dbReference type="GO" id="GO:0006508">
    <property type="term" value="P:proteolysis"/>
    <property type="evidence" value="ECO:0007669"/>
    <property type="project" value="InterPro"/>
</dbReference>
<feature type="domain" description="Dipeptidylpeptidase IV N-terminal" evidence="2">
    <location>
        <begin position="108"/>
        <end position="425"/>
    </location>
</feature>
<dbReference type="Gene3D" id="2.140.10.30">
    <property type="entry name" value="Dipeptidylpeptidase IV, N-terminal domain"/>
    <property type="match status" value="1"/>
</dbReference>
<dbReference type="GO" id="GO:0008239">
    <property type="term" value="F:dipeptidyl-peptidase activity"/>
    <property type="evidence" value="ECO:0007669"/>
    <property type="project" value="TreeGrafter"/>
</dbReference>
<accession>A0A4Y8WR59</accession>
<protein>
    <submittedName>
        <fullName evidence="3">S9 family peptidase</fullName>
    </submittedName>
</protein>
<dbReference type="SUPFAM" id="SSF82171">
    <property type="entry name" value="DPP6 N-terminal domain-like"/>
    <property type="match status" value="1"/>
</dbReference>
<dbReference type="PANTHER" id="PTHR11731">
    <property type="entry name" value="PROTEASE FAMILY S9B,C DIPEPTIDYL-PEPTIDASE IV-RELATED"/>
    <property type="match status" value="1"/>
</dbReference>
<dbReference type="AlphaFoldDB" id="A0A4Y8WR59"/>
<evidence type="ECO:0000313" key="4">
    <source>
        <dbReference type="Proteomes" id="UP000297225"/>
    </source>
</evidence>
<evidence type="ECO:0000259" key="1">
    <source>
        <dbReference type="Pfam" id="PF00326"/>
    </source>
</evidence>
<keyword evidence="4" id="KW-1185">Reference proteome</keyword>
<reference evidence="3 4" key="1">
    <citation type="submission" date="2019-03" db="EMBL/GenBank/DDBJ databases">
        <title>Porphyromonas levii Isolated from the Uterus of Dairy Cows.</title>
        <authorList>
            <person name="Francis A.M."/>
        </authorList>
    </citation>
    <scope>NUCLEOTIDE SEQUENCE [LARGE SCALE GENOMIC DNA]</scope>
    <source>
        <strain evidence="3 4">AF5678</strain>
    </source>
</reference>
<sequence>MIMQIVRRVTTGLALLLAIASMPFSYAQELKKVTIEEATPGSREYWKIVPQSLPVVGVAPSGVLLHLQEGIYAQGLDIKTRLLKWEHVGGRGNFTPFSERVLAGWVDNDYVLYDYLDSKVVARYSVDRDKWSTQAVAPNGSYMMLSDRKNIAVMVPGGTPYQLTQDGSFDVTYGIEVHRSEFGISGGLFISPDSRYVAFYRNDQSDVEPYPIVRINSHIAVHDPIKYPMAGRKSERVTIGIYDTQAGTIQYLETGAPYDRFFTNIAWAPDSRSLLIDEVERSQQVTHLREYDVTSGRLLRTLIEERNPKYIEPREPIHFLSDGRFVRLSRVDGYSHFYLYSREGKLLRQITRGAWEVKELLGIDEHAGKIYFTSNKDYIIGQDLYSVSLEGGASVRLTEGEGWHSVTMSDDYKLFLDNFSNLNTPGVSTLVSLESGEKKELLRAEDPLVAYEKPVVELGSLRSDSGDDLYYKLTRPATLEAGKKYPVVLYVYGGPHSQLVNDSWRGLRMGWDTYMASQGYVVFTLDNRGTAHRGMGFESITHRQLGTVEMADQMKGIEYLKGLPYVDSDRIGVYGWSFGGFMTTNLILTYPETFKVGVAGGPVMDWSYYEVMYGERYMDTPEENSEGYAKNNLIKRAGDLKRRLLLIHGGVDPVVLWQHSQLFLQAAVKAVTLPDYMVYPMDEHNVRGQDRVHLHKVICRYFEDHL</sequence>
<feature type="domain" description="Peptidase S9 prolyl oligopeptidase catalytic" evidence="1">
    <location>
        <begin position="514"/>
        <end position="706"/>
    </location>
</feature>
<organism evidence="3 4">
    <name type="scientific">Porphyromonas levii</name>
    <dbReference type="NCBI Taxonomy" id="28114"/>
    <lineage>
        <taxon>Bacteria</taxon>
        <taxon>Pseudomonadati</taxon>
        <taxon>Bacteroidota</taxon>
        <taxon>Bacteroidia</taxon>
        <taxon>Bacteroidales</taxon>
        <taxon>Porphyromonadaceae</taxon>
        <taxon>Porphyromonas</taxon>
    </lineage>
</organism>
<dbReference type="InterPro" id="IPR001375">
    <property type="entry name" value="Peptidase_S9_cat"/>
</dbReference>
<dbReference type="GO" id="GO:0008236">
    <property type="term" value="F:serine-type peptidase activity"/>
    <property type="evidence" value="ECO:0007669"/>
    <property type="project" value="InterPro"/>
</dbReference>
<proteinExistence type="predicted"/>
<name>A0A4Y8WR59_9PORP</name>
<dbReference type="InterPro" id="IPR002469">
    <property type="entry name" value="Peptidase_S9B_N"/>
</dbReference>
<comment type="caution">
    <text evidence="3">The sequence shown here is derived from an EMBL/GenBank/DDBJ whole genome shotgun (WGS) entry which is preliminary data.</text>
</comment>
<dbReference type="Gene3D" id="3.40.50.1820">
    <property type="entry name" value="alpha/beta hydrolase"/>
    <property type="match status" value="1"/>
</dbReference>
<evidence type="ECO:0000259" key="2">
    <source>
        <dbReference type="Pfam" id="PF00930"/>
    </source>
</evidence>
<dbReference type="OrthoDB" id="9812921at2"/>
<dbReference type="InterPro" id="IPR050278">
    <property type="entry name" value="Serine_Prot_S9B/DPPIV"/>
</dbReference>
<dbReference type="SUPFAM" id="SSF53474">
    <property type="entry name" value="alpha/beta-Hydrolases"/>
    <property type="match status" value="1"/>
</dbReference>
<dbReference type="STRING" id="1122973.GCA_000379925_00402"/>
<dbReference type="Pfam" id="PF00930">
    <property type="entry name" value="DPPIV_N"/>
    <property type="match status" value="1"/>
</dbReference>
<dbReference type="PANTHER" id="PTHR11731:SF193">
    <property type="entry name" value="DIPEPTIDYL PEPTIDASE 9"/>
    <property type="match status" value="1"/>
</dbReference>
<dbReference type="Pfam" id="PF00326">
    <property type="entry name" value="Peptidase_S9"/>
    <property type="match status" value="1"/>
</dbReference>
<dbReference type="InterPro" id="IPR029058">
    <property type="entry name" value="AB_hydrolase_fold"/>
</dbReference>
<dbReference type="EMBL" id="SPNC01000063">
    <property type="protein sequence ID" value="TFH95153.1"/>
    <property type="molecule type" value="Genomic_DNA"/>
</dbReference>
<dbReference type="Proteomes" id="UP000297225">
    <property type="component" value="Unassembled WGS sequence"/>
</dbReference>
<gene>
    <name evidence="3" type="ORF">E4P47_05130</name>
</gene>
<evidence type="ECO:0000313" key="3">
    <source>
        <dbReference type="EMBL" id="TFH95153.1"/>
    </source>
</evidence>